<dbReference type="InterPro" id="IPR010730">
    <property type="entry name" value="HET"/>
</dbReference>
<reference evidence="2 3" key="1">
    <citation type="submission" date="2014-04" db="EMBL/GenBank/DDBJ databases">
        <authorList>
            <consortium name="DOE Joint Genome Institute"/>
            <person name="Kuo A."/>
            <person name="Kohler A."/>
            <person name="Costa M.D."/>
            <person name="Nagy L.G."/>
            <person name="Floudas D."/>
            <person name="Copeland A."/>
            <person name="Barry K.W."/>
            <person name="Cichocki N."/>
            <person name="Veneault-Fourrey C."/>
            <person name="LaButti K."/>
            <person name="Lindquist E.A."/>
            <person name="Lipzen A."/>
            <person name="Lundell T."/>
            <person name="Morin E."/>
            <person name="Murat C."/>
            <person name="Sun H."/>
            <person name="Tunlid A."/>
            <person name="Henrissat B."/>
            <person name="Grigoriev I.V."/>
            <person name="Hibbett D.S."/>
            <person name="Martin F."/>
            <person name="Nordberg H.P."/>
            <person name="Cantor M.N."/>
            <person name="Hua S.X."/>
        </authorList>
    </citation>
    <scope>NUCLEOTIDE SEQUENCE [LARGE SCALE GENOMIC DNA]</scope>
    <source>
        <strain evidence="2 3">Marx 270</strain>
    </source>
</reference>
<dbReference type="PANTHER" id="PTHR10622:SF10">
    <property type="entry name" value="HET DOMAIN-CONTAINING PROTEIN"/>
    <property type="match status" value="1"/>
</dbReference>
<protein>
    <recommendedName>
        <fullName evidence="1">Heterokaryon incompatibility domain-containing protein</fullName>
    </recommendedName>
</protein>
<dbReference type="HOGENOM" id="CLU_000288_138_12_1"/>
<reference evidence="3" key="2">
    <citation type="submission" date="2015-01" db="EMBL/GenBank/DDBJ databases">
        <title>Evolutionary Origins and Diversification of the Mycorrhizal Mutualists.</title>
        <authorList>
            <consortium name="DOE Joint Genome Institute"/>
            <consortium name="Mycorrhizal Genomics Consortium"/>
            <person name="Kohler A."/>
            <person name="Kuo A."/>
            <person name="Nagy L.G."/>
            <person name="Floudas D."/>
            <person name="Copeland A."/>
            <person name="Barry K.W."/>
            <person name="Cichocki N."/>
            <person name="Veneault-Fourrey C."/>
            <person name="LaButti K."/>
            <person name="Lindquist E.A."/>
            <person name="Lipzen A."/>
            <person name="Lundell T."/>
            <person name="Morin E."/>
            <person name="Murat C."/>
            <person name="Riley R."/>
            <person name="Ohm R."/>
            <person name="Sun H."/>
            <person name="Tunlid A."/>
            <person name="Henrissat B."/>
            <person name="Grigoriev I.V."/>
            <person name="Hibbett D.S."/>
            <person name="Martin F."/>
        </authorList>
    </citation>
    <scope>NUCLEOTIDE SEQUENCE [LARGE SCALE GENOMIC DNA]</scope>
    <source>
        <strain evidence="3">Marx 270</strain>
    </source>
</reference>
<evidence type="ECO:0000259" key="1">
    <source>
        <dbReference type="Pfam" id="PF06985"/>
    </source>
</evidence>
<gene>
    <name evidence="2" type="ORF">M404DRAFT_296239</name>
</gene>
<sequence length="727" mass="82341">MRLLDVRAVLDREKDIHGVDPEIEVLKELDDNRTSYAILSHRWGTEVTYDEMTGLVVMGTRKRDKIRQRDGYQKIIKSCEQANKDGYSWLWIDTCCIDKKSSAELSEAINSMYRWYRNSQMCYVYLNDVDDSAFPIEPDFGKFCRSSGWPEWFSRGWTLQELIAPRELEFFNKSWVPIGNKQDLTSTLEGIARIPEKVLRSEQVLRSWERPSVAQIMSWAADRRTTRMEDRAYSLMGLFGVNMPMLYGEGLKAFQRLQLEIIRTASSDCSILAWNLKGRFGLHKSVLADDPSCFRGCHDIEKVDPRWFANELKVYLRQNRLGVDANRVELESLLRDVCSPLLSKFDVSNLGIQVSLPVVPIDHGYSDSYLTAVLPCRDRYGDLITIDLEPHGCTTGRCLGAARNIPNTLPQFTSLYLECSQEAEESYHDLTVHDGRTSYYGFTRCGTFPWELAGDVVTFSSQGNNFIVLVYANNDTKSRFAVGLGYYFGKVSAGVLCDEGPANQELWSSWPDFAKQAYDILWNAPIQEPYSLFIGNTVTDTHLPRSIWDARIFSHVGDGGSSTDVMIDIEQCPGCCTGPRQRAYNSLAHELWLPWTSQPIFSYELELGGRSAWMSLRSVAEMGIAVSRNLSPWACGEPHKNSWAIIVANIPFSNVAGTYSKICGNLVSTPRIHFIAQSSLVYPVVNVGRVACRFSMTLPCHATPSKIWSCINPRVSRFRTTKHSSCC</sequence>
<keyword evidence="3" id="KW-1185">Reference proteome</keyword>
<feature type="domain" description="Heterokaryon incompatibility" evidence="1">
    <location>
        <begin position="36"/>
        <end position="133"/>
    </location>
</feature>
<dbReference type="PANTHER" id="PTHR10622">
    <property type="entry name" value="HET DOMAIN-CONTAINING PROTEIN"/>
    <property type="match status" value="1"/>
</dbReference>
<dbReference type="STRING" id="870435.A0A0C3JDR9"/>
<dbReference type="EMBL" id="KN832060">
    <property type="protein sequence ID" value="KIN95791.1"/>
    <property type="molecule type" value="Genomic_DNA"/>
</dbReference>
<dbReference type="OrthoDB" id="2655346at2759"/>
<proteinExistence type="predicted"/>
<evidence type="ECO:0000313" key="2">
    <source>
        <dbReference type="EMBL" id="KIN95791.1"/>
    </source>
</evidence>
<dbReference type="AlphaFoldDB" id="A0A0C3JDR9"/>
<accession>A0A0C3JDR9</accession>
<dbReference type="Pfam" id="PF06985">
    <property type="entry name" value="HET"/>
    <property type="match status" value="1"/>
</dbReference>
<dbReference type="InParanoid" id="A0A0C3JDR9"/>
<organism evidence="2 3">
    <name type="scientific">Pisolithus tinctorius Marx 270</name>
    <dbReference type="NCBI Taxonomy" id="870435"/>
    <lineage>
        <taxon>Eukaryota</taxon>
        <taxon>Fungi</taxon>
        <taxon>Dikarya</taxon>
        <taxon>Basidiomycota</taxon>
        <taxon>Agaricomycotina</taxon>
        <taxon>Agaricomycetes</taxon>
        <taxon>Agaricomycetidae</taxon>
        <taxon>Boletales</taxon>
        <taxon>Sclerodermatineae</taxon>
        <taxon>Pisolithaceae</taxon>
        <taxon>Pisolithus</taxon>
    </lineage>
</organism>
<name>A0A0C3JDR9_PISTI</name>
<evidence type="ECO:0000313" key="3">
    <source>
        <dbReference type="Proteomes" id="UP000054217"/>
    </source>
</evidence>
<dbReference type="Proteomes" id="UP000054217">
    <property type="component" value="Unassembled WGS sequence"/>
</dbReference>